<dbReference type="Proteomes" id="UP000321039">
    <property type="component" value="Unassembled WGS sequence"/>
</dbReference>
<dbReference type="AlphaFoldDB" id="A0A5C8ZSE1"/>
<evidence type="ECO:0000313" key="3">
    <source>
        <dbReference type="EMBL" id="TXS90281.1"/>
    </source>
</evidence>
<accession>A0A5C8ZSE1</accession>
<feature type="domain" description="DUF5648" evidence="2">
    <location>
        <begin position="50"/>
        <end position="180"/>
    </location>
</feature>
<dbReference type="Pfam" id="PF18885">
    <property type="entry name" value="DUF5648"/>
    <property type="match status" value="1"/>
</dbReference>
<evidence type="ECO:0000313" key="4">
    <source>
        <dbReference type="Proteomes" id="UP000321039"/>
    </source>
</evidence>
<organism evidence="3 4">
    <name type="scientific">Parahaliea maris</name>
    <dbReference type="NCBI Taxonomy" id="2716870"/>
    <lineage>
        <taxon>Bacteria</taxon>
        <taxon>Pseudomonadati</taxon>
        <taxon>Pseudomonadota</taxon>
        <taxon>Gammaproteobacteria</taxon>
        <taxon>Cellvibrionales</taxon>
        <taxon>Halieaceae</taxon>
        <taxon>Parahaliea</taxon>
    </lineage>
</organism>
<proteinExistence type="predicted"/>
<reference evidence="3 4" key="1">
    <citation type="submission" date="2019-08" db="EMBL/GenBank/DDBJ databases">
        <title>Parahaliea maris sp. nov., isolated from the surface seawater.</title>
        <authorList>
            <person name="Liu Y."/>
        </authorList>
    </citation>
    <scope>NUCLEOTIDE SEQUENCE [LARGE SCALE GENOMIC DNA]</scope>
    <source>
        <strain evidence="3 4">HSLHS9</strain>
    </source>
</reference>
<keyword evidence="1" id="KW-0732">Signal</keyword>
<sequence length="193" mass="21498">MKKSTQFSGYLFLALVFPFMVNAGDSVPPVQADDLPPGRSADLATLRSYWHKTRIDHFETATTMGQNAALTVFGYVEVRAEARVLKSAQAQTVALDLYWNEELQDNATVATSESVQMLLAAGYEKKATEGFIYQEPFKGTVPLYLFYSEELKDFRTSTLAPKDPALRQANYVLVRIEGYVFPVTATVPAYSDT</sequence>
<protein>
    <recommendedName>
        <fullName evidence="2">DUF5648 domain-containing protein</fullName>
    </recommendedName>
</protein>
<dbReference type="RefSeq" id="WP_148069997.1">
    <property type="nucleotide sequence ID" value="NZ_VRZA01000008.1"/>
</dbReference>
<evidence type="ECO:0000256" key="1">
    <source>
        <dbReference type="SAM" id="SignalP"/>
    </source>
</evidence>
<dbReference type="EMBL" id="VRZA01000008">
    <property type="protein sequence ID" value="TXS90281.1"/>
    <property type="molecule type" value="Genomic_DNA"/>
</dbReference>
<comment type="caution">
    <text evidence="3">The sequence shown here is derived from an EMBL/GenBank/DDBJ whole genome shotgun (WGS) entry which is preliminary data.</text>
</comment>
<feature type="chain" id="PRO_5022992883" description="DUF5648 domain-containing protein" evidence="1">
    <location>
        <begin position="24"/>
        <end position="193"/>
    </location>
</feature>
<feature type="signal peptide" evidence="1">
    <location>
        <begin position="1"/>
        <end position="23"/>
    </location>
</feature>
<gene>
    <name evidence="3" type="ORF">FV139_18670</name>
</gene>
<dbReference type="InterPro" id="IPR043708">
    <property type="entry name" value="DUF5648"/>
</dbReference>
<evidence type="ECO:0000259" key="2">
    <source>
        <dbReference type="Pfam" id="PF18885"/>
    </source>
</evidence>
<name>A0A5C8ZSE1_9GAMM</name>
<keyword evidence="4" id="KW-1185">Reference proteome</keyword>